<evidence type="ECO:0000313" key="1">
    <source>
        <dbReference type="EMBL" id="MFC4190376.1"/>
    </source>
</evidence>
<dbReference type="Proteomes" id="UP001595871">
    <property type="component" value="Unassembled WGS sequence"/>
</dbReference>
<name>A0ABV8NAQ6_9ACTN</name>
<accession>A0ABV8NAQ6</accession>
<keyword evidence="2" id="KW-1185">Reference proteome</keyword>
<reference evidence="2" key="1">
    <citation type="journal article" date="2019" name="Int. J. Syst. Evol. Microbiol.">
        <title>The Global Catalogue of Microorganisms (GCM) 10K type strain sequencing project: providing services to taxonomists for standard genome sequencing and annotation.</title>
        <authorList>
            <consortium name="The Broad Institute Genomics Platform"/>
            <consortium name="The Broad Institute Genome Sequencing Center for Infectious Disease"/>
            <person name="Wu L."/>
            <person name="Ma J."/>
        </authorList>
    </citation>
    <scope>NUCLEOTIDE SEQUENCE [LARGE SCALE GENOMIC DNA]</scope>
    <source>
        <strain evidence="2">CCM 3243</strain>
    </source>
</reference>
<gene>
    <name evidence="1" type="ORF">ACFO3R_28965</name>
</gene>
<dbReference type="EMBL" id="JBHSCF010000055">
    <property type="protein sequence ID" value="MFC4190376.1"/>
    <property type="molecule type" value="Genomic_DNA"/>
</dbReference>
<evidence type="ECO:0000313" key="2">
    <source>
        <dbReference type="Proteomes" id="UP001595871"/>
    </source>
</evidence>
<proteinExistence type="predicted"/>
<sequence length="188" mass="20737">MNITKRQAGHYTATTHTGTFTIHRTHRTWHLVGNGTARTFRTMRDAVAALRTLRPTATGGMTVRLTKLIARTHTAARRVSKALSYLARSGQIAADVAAGHLVRTGDILDRLGATDLKDGQKAWYGRHVAKTYRAAHGTDAMKVWTQHRTTGKWIHVFVYGPADAALYTALSTYKATRHLTQADFVEAA</sequence>
<organism evidence="1 2">
    <name type="scientific">Streptomyces flavovirens</name>
    <dbReference type="NCBI Taxonomy" id="52258"/>
    <lineage>
        <taxon>Bacteria</taxon>
        <taxon>Bacillati</taxon>
        <taxon>Actinomycetota</taxon>
        <taxon>Actinomycetes</taxon>
        <taxon>Kitasatosporales</taxon>
        <taxon>Streptomycetaceae</taxon>
        <taxon>Streptomyces</taxon>
    </lineage>
</organism>
<dbReference type="RefSeq" id="WP_200696976.1">
    <property type="nucleotide sequence ID" value="NZ_BAAAYA010000005.1"/>
</dbReference>
<protein>
    <submittedName>
        <fullName evidence="1">Uncharacterized protein</fullName>
    </submittedName>
</protein>
<comment type="caution">
    <text evidence="1">The sequence shown here is derived from an EMBL/GenBank/DDBJ whole genome shotgun (WGS) entry which is preliminary data.</text>
</comment>